<evidence type="ECO:0000313" key="4">
    <source>
        <dbReference type="EMBL" id="MBM7643560.1"/>
    </source>
</evidence>
<feature type="transmembrane region" description="Helical" evidence="2">
    <location>
        <begin position="77"/>
        <end position="105"/>
    </location>
</feature>
<feature type="transmembrane region" description="Helical" evidence="2">
    <location>
        <begin position="175"/>
        <end position="195"/>
    </location>
</feature>
<feature type="transmembrane region" description="Helical" evidence="2">
    <location>
        <begin position="202"/>
        <end position="220"/>
    </location>
</feature>
<gene>
    <name evidence="4" type="ORF">JOC28_001871</name>
</gene>
<comment type="similarity">
    <text evidence="1">Belongs to the UPF0177 family.</text>
</comment>
<evidence type="ECO:0000259" key="3">
    <source>
        <dbReference type="Pfam" id="PF02517"/>
    </source>
</evidence>
<evidence type="ECO:0000256" key="1">
    <source>
        <dbReference type="ARBA" id="ARBA00009067"/>
    </source>
</evidence>
<comment type="caution">
    <text evidence="4">The sequence shown here is derived from an EMBL/GenBank/DDBJ whole genome shotgun (WGS) entry which is preliminary data.</text>
</comment>
<dbReference type="GO" id="GO:0008233">
    <property type="term" value="F:peptidase activity"/>
    <property type="evidence" value="ECO:0007669"/>
    <property type="project" value="UniProtKB-KW"/>
</dbReference>
<organism evidence="4 5">
    <name type="scientific">Streptococcus loxodontisalivarius</name>
    <dbReference type="NCBI Taxonomy" id="1349415"/>
    <lineage>
        <taxon>Bacteria</taxon>
        <taxon>Bacillati</taxon>
        <taxon>Bacillota</taxon>
        <taxon>Bacilli</taxon>
        <taxon>Lactobacillales</taxon>
        <taxon>Streptococcaceae</taxon>
        <taxon>Streptococcus</taxon>
    </lineage>
</organism>
<accession>A0ABS2PVK7</accession>
<keyword evidence="2" id="KW-0812">Transmembrane</keyword>
<evidence type="ECO:0000313" key="5">
    <source>
        <dbReference type="Proteomes" id="UP000697472"/>
    </source>
</evidence>
<feature type="transmembrane region" description="Helical" evidence="2">
    <location>
        <begin position="41"/>
        <end position="65"/>
    </location>
</feature>
<proteinExistence type="inferred from homology"/>
<evidence type="ECO:0000256" key="2">
    <source>
        <dbReference type="SAM" id="Phobius"/>
    </source>
</evidence>
<keyword evidence="4" id="KW-0378">Hydrolase</keyword>
<dbReference type="GO" id="GO:0006508">
    <property type="term" value="P:proteolysis"/>
    <property type="evidence" value="ECO:0007669"/>
    <property type="project" value="UniProtKB-KW"/>
</dbReference>
<name>A0ABS2PVK7_9STRE</name>
<dbReference type="InterPro" id="IPR003675">
    <property type="entry name" value="Rce1/LyrA-like_dom"/>
</dbReference>
<dbReference type="RefSeq" id="WP_205010402.1">
    <property type="nucleotide sequence ID" value="NZ_JAFBEH010000052.1"/>
</dbReference>
<dbReference type="Proteomes" id="UP000697472">
    <property type="component" value="Unassembled WGS sequence"/>
</dbReference>
<feature type="transmembrane region" description="Helical" evidence="2">
    <location>
        <begin position="146"/>
        <end position="169"/>
    </location>
</feature>
<keyword evidence="2" id="KW-1133">Transmembrane helix</keyword>
<sequence>MGKKVLGIILVVLGLALLHMGVIVGGFFIGSNVLAEVGAGLYLWQSEVVVGLEALVLLLFLIYAAKQSWIGFRGFSFGKMAVLVVLGLLMVLVFEWLALIFLPAGKTTSGRQEILELMQYFPTVVLAFNFMVYLPMMEEFVFRGLLMDKVFGSFSWWSVLLSGILYAVCHTPDSLVAWILYLGLGWVFSGCYAYSRRLDYNLILHVLYGAVAFSLLYMGMY</sequence>
<dbReference type="Pfam" id="PF02517">
    <property type="entry name" value="Rce1-like"/>
    <property type="match status" value="1"/>
</dbReference>
<dbReference type="EMBL" id="JAFBEH010000052">
    <property type="protein sequence ID" value="MBM7643560.1"/>
    <property type="molecule type" value="Genomic_DNA"/>
</dbReference>
<feature type="transmembrane region" description="Helical" evidence="2">
    <location>
        <begin position="7"/>
        <end position="29"/>
    </location>
</feature>
<feature type="domain" description="CAAX prenyl protease 2/Lysostaphin resistance protein A-like" evidence="3">
    <location>
        <begin position="123"/>
        <end position="209"/>
    </location>
</feature>
<keyword evidence="4" id="KW-0645">Protease</keyword>
<keyword evidence="2" id="KW-0472">Membrane</keyword>
<reference evidence="4 5" key="1">
    <citation type="submission" date="2021-01" db="EMBL/GenBank/DDBJ databases">
        <title>Genomic Encyclopedia of Type Strains, Phase IV (KMG-IV): sequencing the most valuable type-strain genomes for metagenomic binning, comparative biology and taxonomic classification.</title>
        <authorList>
            <person name="Goeker M."/>
        </authorList>
    </citation>
    <scope>NUCLEOTIDE SEQUENCE [LARGE SCALE GENOMIC DNA]</scope>
    <source>
        <strain evidence="4 5">DSM 27382</strain>
    </source>
</reference>
<keyword evidence="5" id="KW-1185">Reference proteome</keyword>
<protein>
    <submittedName>
        <fullName evidence="4">Membrane protease YdiL (CAAX protease family)</fullName>
    </submittedName>
</protein>